<organism evidence="2">
    <name type="scientific">marine sediment metagenome</name>
    <dbReference type="NCBI Taxonomy" id="412755"/>
    <lineage>
        <taxon>unclassified sequences</taxon>
        <taxon>metagenomes</taxon>
        <taxon>ecological metagenomes</taxon>
    </lineage>
</organism>
<dbReference type="Gene3D" id="3.40.50.720">
    <property type="entry name" value="NAD(P)-binding Rossmann-like Domain"/>
    <property type="match status" value="1"/>
</dbReference>
<dbReference type="Pfam" id="PF06971">
    <property type="entry name" value="Put_DNA-bind_N"/>
    <property type="match status" value="1"/>
</dbReference>
<dbReference type="InterPro" id="IPR036388">
    <property type="entry name" value="WH-like_DNA-bd_sf"/>
</dbReference>
<dbReference type="InterPro" id="IPR036291">
    <property type="entry name" value="NAD(P)-bd_dom_sf"/>
</dbReference>
<proteinExistence type="predicted"/>
<accession>X1PZ96</accession>
<dbReference type="SUPFAM" id="SSF46785">
    <property type="entry name" value="Winged helix' DNA-binding domain"/>
    <property type="match status" value="1"/>
</dbReference>
<dbReference type="AlphaFoldDB" id="X1PZ96"/>
<dbReference type="InterPro" id="IPR009718">
    <property type="entry name" value="Rex_DNA-bd_C_dom"/>
</dbReference>
<name>X1PZ96_9ZZZZ</name>
<comment type="caution">
    <text evidence="2">The sequence shown here is derived from an EMBL/GenBank/DDBJ whole genome shotgun (WGS) entry which is preliminary data.</text>
</comment>
<dbReference type="SUPFAM" id="SSF51735">
    <property type="entry name" value="NAD(P)-binding Rossmann-fold domains"/>
    <property type="match status" value="1"/>
</dbReference>
<gene>
    <name evidence="2" type="ORF">S06H3_38390</name>
</gene>
<evidence type="ECO:0000259" key="1">
    <source>
        <dbReference type="Pfam" id="PF06971"/>
    </source>
</evidence>
<feature type="non-terminal residue" evidence="2">
    <location>
        <position position="122"/>
    </location>
</feature>
<dbReference type="PANTHER" id="PTHR35786">
    <property type="entry name" value="REDOX-SENSING TRANSCRIPTIONAL REPRESSOR REX"/>
    <property type="match status" value="1"/>
</dbReference>
<dbReference type="Gene3D" id="1.10.10.10">
    <property type="entry name" value="Winged helix-like DNA-binding domain superfamily/Winged helix DNA-binding domain"/>
    <property type="match status" value="1"/>
</dbReference>
<reference evidence="2" key="1">
    <citation type="journal article" date="2014" name="Front. Microbiol.">
        <title>High frequency of phylogenetically diverse reductive dehalogenase-homologous genes in deep subseafloor sedimentary metagenomes.</title>
        <authorList>
            <person name="Kawai M."/>
            <person name="Futagami T."/>
            <person name="Toyoda A."/>
            <person name="Takaki Y."/>
            <person name="Nishi S."/>
            <person name="Hori S."/>
            <person name="Arai W."/>
            <person name="Tsubouchi T."/>
            <person name="Morono Y."/>
            <person name="Uchiyama I."/>
            <person name="Ito T."/>
            <person name="Fujiyama A."/>
            <person name="Inagaki F."/>
            <person name="Takami H."/>
        </authorList>
    </citation>
    <scope>NUCLEOTIDE SEQUENCE</scope>
    <source>
        <strain evidence="2">Expedition CK06-06</strain>
    </source>
</reference>
<protein>
    <recommendedName>
        <fullName evidence="1">Rex DNA-binding C-terminal domain-containing protein</fullName>
    </recommendedName>
</protein>
<feature type="domain" description="Rex DNA-binding C-terminal" evidence="1">
    <location>
        <begin position="7"/>
        <end position="54"/>
    </location>
</feature>
<dbReference type="NCBIfam" id="NF003995">
    <property type="entry name" value="PRK05472.2-4"/>
    <property type="match status" value="1"/>
</dbReference>
<dbReference type="InterPro" id="IPR036390">
    <property type="entry name" value="WH_DNA-bd_sf"/>
</dbReference>
<dbReference type="GO" id="GO:0051775">
    <property type="term" value="P:response to redox state"/>
    <property type="evidence" value="ECO:0007669"/>
    <property type="project" value="InterPro"/>
</dbReference>
<dbReference type="GO" id="GO:0045892">
    <property type="term" value="P:negative regulation of DNA-templated transcription"/>
    <property type="evidence" value="ECO:0007669"/>
    <property type="project" value="InterPro"/>
</dbReference>
<sequence length="122" mass="13384">MAHKRRVAEAVVARLSTCCRALDELDREGVEIISSEELGERAGYSAAQIRKDLSSFGEFGKVGKGYYVKELKETICQILGIDRTWNVALAGAGNLGSALLAYPGFKERGFKIVAVFDNDLRK</sequence>
<dbReference type="InterPro" id="IPR022876">
    <property type="entry name" value="Tscrpt_rep_Rex"/>
</dbReference>
<dbReference type="PANTHER" id="PTHR35786:SF1">
    <property type="entry name" value="REDOX-SENSING TRANSCRIPTIONAL REPRESSOR REX 1"/>
    <property type="match status" value="1"/>
</dbReference>
<dbReference type="EMBL" id="BARV01023397">
    <property type="protein sequence ID" value="GAI36279.1"/>
    <property type="molecule type" value="Genomic_DNA"/>
</dbReference>
<evidence type="ECO:0000313" key="2">
    <source>
        <dbReference type="EMBL" id="GAI36279.1"/>
    </source>
</evidence>